<sequence length="424" mass="49303">MKEDFLHYLWKFQKFQVRELHTVAREKIEIITPGQHNHLSGPDFFDARLRIGGQLWAGNVEIHIRSSHWYAHGHEKDRAYDNVVLHVVWEDDAPVFRGDNTRIPALELKTVTPDNLQQNYRKLLKNSCSFINCEKSMARVDPFLRDAYLERLFFERMERKSVTVLQDLKRSGNDWEAVFFRQLMRNFGLKINGESFRSVADSIDFKVVRKVQHEVLLMEALLFGQAGLLGEDETPDTYMKVLRKEYLYLQRKFGLSSAGVVPPYFHRLRPANFPTVRLSQLANLYCQRKTLFTLVMETDRVADFYSVLESSASPYWDDHYTFGKISGKHRKVVSRNFMDLLIVNTVLPVKFCYMRYLGREADERLLELARSLNPEKNSITAGYTGIGIKPGDVADSQALLQLYHAYCSENRCVECTIGHQLLKT</sequence>
<name>A0A1K1RLX6_9FLAO</name>
<dbReference type="InterPro" id="IPR021272">
    <property type="entry name" value="DUF2851"/>
</dbReference>
<proteinExistence type="predicted"/>
<dbReference type="Proteomes" id="UP000182248">
    <property type="component" value="Unassembled WGS sequence"/>
</dbReference>
<reference evidence="1 2" key="1">
    <citation type="submission" date="2016-11" db="EMBL/GenBank/DDBJ databases">
        <authorList>
            <person name="Jaros S."/>
            <person name="Januszkiewicz K."/>
            <person name="Wedrychowicz H."/>
        </authorList>
    </citation>
    <scope>NUCLEOTIDE SEQUENCE [LARGE SCALE GENOMIC DNA]</scope>
    <source>
        <strain evidence="1 2">CGMCC 1.12145</strain>
    </source>
</reference>
<dbReference type="EMBL" id="FPJE01000029">
    <property type="protein sequence ID" value="SFW73081.1"/>
    <property type="molecule type" value="Genomic_DNA"/>
</dbReference>
<evidence type="ECO:0008006" key="3">
    <source>
        <dbReference type="Google" id="ProtNLM"/>
    </source>
</evidence>
<dbReference type="OrthoDB" id="1005072at2"/>
<accession>A0A1K1RLX6</accession>
<evidence type="ECO:0000313" key="1">
    <source>
        <dbReference type="EMBL" id="SFW73081.1"/>
    </source>
</evidence>
<organism evidence="1 2">
    <name type="scientific">Sinomicrobium oceani</name>
    <dbReference type="NCBI Taxonomy" id="1150368"/>
    <lineage>
        <taxon>Bacteria</taxon>
        <taxon>Pseudomonadati</taxon>
        <taxon>Bacteroidota</taxon>
        <taxon>Flavobacteriia</taxon>
        <taxon>Flavobacteriales</taxon>
        <taxon>Flavobacteriaceae</taxon>
        <taxon>Sinomicrobium</taxon>
    </lineage>
</organism>
<dbReference type="AlphaFoldDB" id="A0A1K1RLX6"/>
<dbReference type="Pfam" id="PF11013">
    <property type="entry name" value="DUF2851"/>
    <property type="match status" value="1"/>
</dbReference>
<keyword evidence="2" id="KW-1185">Reference proteome</keyword>
<evidence type="ECO:0000313" key="2">
    <source>
        <dbReference type="Proteomes" id="UP000182248"/>
    </source>
</evidence>
<dbReference type="STRING" id="1150368.SAMN02927921_03749"/>
<dbReference type="RefSeq" id="WP_072319016.1">
    <property type="nucleotide sequence ID" value="NZ_FPJE01000029.1"/>
</dbReference>
<gene>
    <name evidence="1" type="ORF">SAMN02927921_03749</name>
</gene>
<protein>
    <recommendedName>
        <fullName evidence="3">DUF2851 domain-containing protein</fullName>
    </recommendedName>
</protein>